<organism evidence="3 4">
    <name type="scientific">Tepidimicrobium xylanilyticum</name>
    <dbReference type="NCBI Taxonomy" id="1123352"/>
    <lineage>
        <taxon>Bacteria</taxon>
        <taxon>Bacillati</taxon>
        <taxon>Bacillota</taxon>
        <taxon>Tissierellia</taxon>
        <taxon>Tissierellales</taxon>
        <taxon>Tepidimicrobiaceae</taxon>
        <taxon>Tepidimicrobium</taxon>
    </lineage>
</organism>
<dbReference type="OrthoDB" id="1708369at2"/>
<name>A0A1H2TTJ9_9FIRM</name>
<dbReference type="Proteomes" id="UP000198828">
    <property type="component" value="Unassembled WGS sequence"/>
</dbReference>
<sequence length="166" mass="18820">MKNFIEKLKDLLYDGIDYIVMVFIIVTVVLIINWRLDGLFAKDAVDDIVNKPTNEIENNLDDENRHTDIEENPNNDVIDNRNKNTGDNGQNNIDAEEIKELVKITIPSGTLPPEIGDILVANGLINNKNEFLNKVIELKMETKLKSGEYEIERGLSIEDIIGILTK</sequence>
<feature type="transmembrane region" description="Helical" evidence="2">
    <location>
        <begin position="15"/>
        <end position="34"/>
    </location>
</feature>
<reference evidence="3 4" key="1">
    <citation type="submission" date="2016-10" db="EMBL/GenBank/DDBJ databases">
        <authorList>
            <person name="de Groot N.N."/>
        </authorList>
    </citation>
    <scope>NUCLEOTIDE SEQUENCE [LARGE SCALE GENOMIC DNA]</scope>
    <source>
        <strain evidence="3 4">DSM 23310</strain>
    </source>
</reference>
<keyword evidence="2" id="KW-0812">Transmembrane</keyword>
<evidence type="ECO:0000256" key="1">
    <source>
        <dbReference type="SAM" id="MobiDB-lite"/>
    </source>
</evidence>
<dbReference type="RefSeq" id="WP_093751103.1">
    <property type="nucleotide sequence ID" value="NZ_FNNG01000002.1"/>
</dbReference>
<dbReference type="AlphaFoldDB" id="A0A1H2TTJ9"/>
<dbReference type="Gene3D" id="3.30.1490.480">
    <property type="entry name" value="Endolytic murein transglycosylase"/>
    <property type="match status" value="1"/>
</dbReference>
<protein>
    <recommendedName>
        <fullName evidence="5">YceG-like family protein</fullName>
    </recommendedName>
</protein>
<evidence type="ECO:0000313" key="3">
    <source>
        <dbReference type="EMBL" id="SDW47276.1"/>
    </source>
</evidence>
<dbReference type="EMBL" id="FNNG01000002">
    <property type="protein sequence ID" value="SDW47276.1"/>
    <property type="molecule type" value="Genomic_DNA"/>
</dbReference>
<feature type="region of interest" description="Disordered" evidence="1">
    <location>
        <begin position="57"/>
        <end position="92"/>
    </location>
</feature>
<evidence type="ECO:0000313" key="4">
    <source>
        <dbReference type="Proteomes" id="UP000198828"/>
    </source>
</evidence>
<proteinExistence type="predicted"/>
<evidence type="ECO:0008006" key="5">
    <source>
        <dbReference type="Google" id="ProtNLM"/>
    </source>
</evidence>
<keyword evidence="4" id="KW-1185">Reference proteome</keyword>
<accession>A0A1H2TTJ9</accession>
<keyword evidence="2" id="KW-0472">Membrane</keyword>
<gene>
    <name evidence="3" type="ORF">SAMN05660923_00806</name>
</gene>
<keyword evidence="2" id="KW-1133">Transmembrane helix</keyword>
<evidence type="ECO:0000256" key="2">
    <source>
        <dbReference type="SAM" id="Phobius"/>
    </source>
</evidence>